<dbReference type="InterPro" id="IPR006436">
    <property type="entry name" value="Glyceraldehyde-3-P_DH_2_arc"/>
</dbReference>
<dbReference type="EC" id="1.2.1.59" evidence="10 12"/>
<comment type="subcellular location">
    <subcellularLocation>
        <location evidence="10 12">Cytoplasm</location>
    </subcellularLocation>
</comment>
<evidence type="ECO:0000256" key="9">
    <source>
        <dbReference type="ARBA" id="ARBA00048853"/>
    </source>
</evidence>
<feature type="active site" description="Nucleophile" evidence="10 11">
    <location>
        <position position="143"/>
    </location>
</feature>
<dbReference type="PROSITE" id="PS00071">
    <property type="entry name" value="GAPDH"/>
    <property type="match status" value="1"/>
</dbReference>
<evidence type="ECO:0000256" key="12">
    <source>
        <dbReference type="RuleBase" id="RU003388"/>
    </source>
</evidence>
<dbReference type="Proteomes" id="UP000604391">
    <property type="component" value="Unassembled WGS sequence"/>
</dbReference>
<accession>A0A832XL62</accession>
<dbReference type="EMBL" id="DVAD01000007">
    <property type="protein sequence ID" value="HIJ99467.1"/>
    <property type="molecule type" value="Genomic_DNA"/>
</dbReference>
<dbReference type="GO" id="GO:0006096">
    <property type="term" value="P:glycolytic process"/>
    <property type="evidence" value="ECO:0007669"/>
    <property type="project" value="UniProtKB-UniRule"/>
</dbReference>
<dbReference type="SUPFAM" id="SSF51735">
    <property type="entry name" value="NAD(P)-binding Rossmann-fold domains"/>
    <property type="match status" value="1"/>
</dbReference>
<feature type="binding site" evidence="10">
    <location>
        <position position="171"/>
    </location>
    <ligand>
        <name>NAD(+)</name>
        <dbReference type="ChEBI" id="CHEBI:57540"/>
    </ligand>
</feature>
<dbReference type="InterPro" id="IPR020830">
    <property type="entry name" value="GlycerAld_3-P_DH_AS"/>
</dbReference>
<evidence type="ECO:0000256" key="4">
    <source>
        <dbReference type="ARBA" id="ARBA00022857"/>
    </source>
</evidence>
<evidence type="ECO:0000256" key="3">
    <source>
        <dbReference type="ARBA" id="ARBA00011881"/>
    </source>
</evidence>
<reference evidence="14 15" key="1">
    <citation type="journal article" name="Nat. Commun.">
        <title>Undinarchaeota illuminate DPANN phylogeny and the impact of gene transfer on archaeal evolution.</title>
        <authorList>
            <person name="Dombrowski N."/>
            <person name="Williams T.A."/>
            <person name="Sun J."/>
            <person name="Woodcroft B.J."/>
            <person name="Lee J.H."/>
            <person name="Minh B.Q."/>
            <person name="Rinke C."/>
            <person name="Spang A."/>
        </authorList>
    </citation>
    <scope>NUCLEOTIDE SEQUENCE [LARGE SCALE GENOMIC DNA]</scope>
    <source>
        <strain evidence="14">MAG_bin17</strain>
    </source>
</reference>
<feature type="binding site" evidence="10">
    <location>
        <begin position="142"/>
        <end position="144"/>
    </location>
    <ligand>
        <name>D-glyceraldehyde 3-phosphate</name>
        <dbReference type="ChEBI" id="CHEBI:59776"/>
    </ligand>
</feature>
<dbReference type="Gene3D" id="3.30.360.10">
    <property type="entry name" value="Dihydrodipicolinate Reductase, domain 2"/>
    <property type="match status" value="1"/>
</dbReference>
<dbReference type="Gene3D" id="3.40.50.720">
    <property type="entry name" value="NAD(P)-binding Rossmann-like Domain"/>
    <property type="match status" value="1"/>
</dbReference>
<dbReference type="CDD" id="cd02278">
    <property type="entry name" value="GAPDH_II_N"/>
    <property type="match status" value="1"/>
</dbReference>
<sequence>MSKVKVAINGYGTIGKRVADAVSLQDDMEVLGVTKTKPTFEARLANDKGYPLYGISKESVKSFEEAGLKTEGVFDSLLEQADIIVDCTPGKVGAKNKEDLYIPKKLKAIYQGGEKASVGETSFVAQINYDSSIGKDHVRVVSCNTTGLSRAIGALSSKLSIGTVRAFLVRRSVDPRDSSKGPINAIIPDPLTVPSHHGPDIQTILPDLKVITSAVKVPTTLMHLHSLMVELKDDASESDVKNVLEQARRTKVLHSKEGFRSTAEVIEYARDLGRSRYDLYENMIWEDSIVVKDKEAYFFQGIAQESIVVPENIDAIRAVLELETDAEKSMDKTDKTLSI</sequence>
<comment type="caution">
    <text evidence="14">The sequence shown here is derived from an EMBL/GenBank/DDBJ whole genome shotgun (WGS) entry which is preliminary data.</text>
</comment>
<dbReference type="AlphaFoldDB" id="A0A832XL62"/>
<dbReference type="UniPathway" id="UPA00109">
    <property type="reaction ID" value="UER00184"/>
</dbReference>
<comment type="similarity">
    <text evidence="2 10 12">Belongs to the glyceraldehyde-3-phosphate dehydrogenase family.</text>
</comment>
<dbReference type="InterPro" id="IPR020831">
    <property type="entry name" value="GlycerAld/Erythrose_P_DH"/>
</dbReference>
<feature type="binding site" evidence="10">
    <location>
        <position position="304"/>
    </location>
    <ligand>
        <name>NAD(+)</name>
        <dbReference type="ChEBI" id="CHEBI:57540"/>
    </ligand>
</feature>
<dbReference type="HAMAP" id="MF_00559">
    <property type="entry name" value="G3P_dehdrog_arch"/>
    <property type="match status" value="1"/>
</dbReference>
<comment type="pathway">
    <text evidence="1 10 12">Carbohydrate degradation; glycolysis; pyruvate from D-glyceraldehyde 3-phosphate: step 1/5.</text>
</comment>
<feature type="binding site" evidence="10">
    <location>
        <begin position="197"/>
        <end position="198"/>
    </location>
    <ligand>
        <name>D-glyceraldehyde 3-phosphate</name>
        <dbReference type="ChEBI" id="CHEBI:59776"/>
    </ligand>
</feature>
<evidence type="ECO:0000256" key="7">
    <source>
        <dbReference type="ARBA" id="ARBA00023152"/>
    </source>
</evidence>
<dbReference type="Pfam" id="PF02800">
    <property type="entry name" value="Gp_dh_C"/>
    <property type="match status" value="1"/>
</dbReference>
<evidence type="ECO:0000256" key="8">
    <source>
        <dbReference type="ARBA" id="ARBA00048067"/>
    </source>
</evidence>
<dbReference type="InterPro" id="IPR036291">
    <property type="entry name" value="NAD(P)-bd_dom_sf"/>
</dbReference>
<evidence type="ECO:0000256" key="6">
    <source>
        <dbReference type="ARBA" id="ARBA00023027"/>
    </source>
</evidence>
<dbReference type="GO" id="GO:0004365">
    <property type="term" value="F:glyceraldehyde-3-phosphate dehydrogenase (NAD+) (phosphorylating) activity"/>
    <property type="evidence" value="ECO:0007669"/>
    <property type="project" value="UniProtKB-UniRule"/>
</dbReference>
<keyword evidence="5 10" id="KW-0560">Oxidoreductase</keyword>
<feature type="binding site" evidence="10">
    <location>
        <begin position="13"/>
        <end position="14"/>
    </location>
    <ligand>
        <name>NAD(+)</name>
        <dbReference type="ChEBI" id="CHEBI:57540"/>
    </ligand>
</feature>
<evidence type="ECO:0000313" key="14">
    <source>
        <dbReference type="EMBL" id="HIJ99467.1"/>
    </source>
</evidence>
<protein>
    <recommendedName>
        <fullName evidence="10 12">Glyceraldehyde-3-phosphate dehydrogenase</fullName>
        <shortName evidence="10">GAPDH</shortName>
        <ecNumber evidence="10 12">1.2.1.59</ecNumber>
    </recommendedName>
    <alternativeName>
        <fullName evidence="10">NAD(P)-dependent glyceraldehyde-3-phosphate dehydrogenase</fullName>
    </alternativeName>
</protein>
<keyword evidence="4 10" id="KW-0521">NADP</keyword>
<dbReference type="InterPro" id="IPR020829">
    <property type="entry name" value="GlycerAld_3-P_DH_cat"/>
</dbReference>
<proteinExistence type="inferred from homology"/>
<evidence type="ECO:0000313" key="15">
    <source>
        <dbReference type="Proteomes" id="UP000604391"/>
    </source>
</evidence>
<dbReference type="PIRSF" id="PIRSF000149">
    <property type="entry name" value="GAP_DH"/>
    <property type="match status" value="1"/>
</dbReference>
<dbReference type="GO" id="GO:0050661">
    <property type="term" value="F:NADP binding"/>
    <property type="evidence" value="ECO:0007669"/>
    <property type="project" value="UniProtKB-UniRule"/>
</dbReference>
<evidence type="ECO:0000259" key="13">
    <source>
        <dbReference type="SMART" id="SM00846"/>
    </source>
</evidence>
<evidence type="ECO:0000256" key="1">
    <source>
        <dbReference type="ARBA" id="ARBA00004869"/>
    </source>
</evidence>
<evidence type="ECO:0000256" key="2">
    <source>
        <dbReference type="ARBA" id="ARBA00007406"/>
    </source>
</evidence>
<dbReference type="NCBIfam" id="TIGR01546">
    <property type="entry name" value="GAPDH-II_archae"/>
    <property type="match status" value="1"/>
</dbReference>
<dbReference type="InterPro" id="IPR020828">
    <property type="entry name" value="GlycerAld_3-P_DH_NAD(P)-bd"/>
</dbReference>
<dbReference type="SMART" id="SM00846">
    <property type="entry name" value="Gp_dh_N"/>
    <property type="match status" value="1"/>
</dbReference>
<keyword evidence="10 12" id="KW-0963">Cytoplasm</keyword>
<keyword evidence="6 10" id="KW-0520">NAD</keyword>
<dbReference type="NCBIfam" id="NF003251">
    <property type="entry name" value="PRK04207.1"/>
    <property type="match status" value="1"/>
</dbReference>
<dbReference type="GO" id="GO:0051287">
    <property type="term" value="F:NAD binding"/>
    <property type="evidence" value="ECO:0007669"/>
    <property type="project" value="UniProtKB-UniRule"/>
</dbReference>
<dbReference type="CDD" id="cd18127">
    <property type="entry name" value="GAPDH_II_C"/>
    <property type="match status" value="1"/>
</dbReference>
<keyword evidence="15" id="KW-1185">Reference proteome</keyword>
<name>A0A832XL62_9ARCH</name>
<evidence type="ECO:0000256" key="10">
    <source>
        <dbReference type="HAMAP-Rule" id="MF_00559"/>
    </source>
</evidence>
<organism evidence="14 15">
    <name type="scientific">Candidatus Undinarchaeum marinum</name>
    <dbReference type="NCBI Taxonomy" id="2756141"/>
    <lineage>
        <taxon>Archaea</taxon>
        <taxon>Candidatus Undinarchaeota</taxon>
        <taxon>Candidatus Undinarchaeia</taxon>
        <taxon>Candidatus Undinarchaeales</taxon>
        <taxon>Candidatus Undinarchaeaceae</taxon>
        <taxon>Candidatus Undinarchaeum</taxon>
    </lineage>
</organism>
<feature type="binding site" evidence="10">
    <location>
        <position position="113"/>
    </location>
    <ligand>
        <name>NAD(+)</name>
        <dbReference type="ChEBI" id="CHEBI:57540"/>
    </ligand>
</feature>
<keyword evidence="7 10" id="KW-0324">Glycolysis</keyword>
<feature type="domain" description="Glyceraldehyde 3-phosphate dehydrogenase NAD(P) binding" evidence="13">
    <location>
        <begin position="4"/>
        <end position="143"/>
    </location>
</feature>
<comment type="catalytic activity">
    <reaction evidence="8 10 12">
        <text>D-glyceraldehyde 3-phosphate + phosphate + NADP(+) = (2R)-3-phospho-glyceroyl phosphate + NADPH + H(+)</text>
        <dbReference type="Rhea" id="RHEA:10296"/>
        <dbReference type="ChEBI" id="CHEBI:15378"/>
        <dbReference type="ChEBI" id="CHEBI:43474"/>
        <dbReference type="ChEBI" id="CHEBI:57604"/>
        <dbReference type="ChEBI" id="CHEBI:57783"/>
        <dbReference type="ChEBI" id="CHEBI:58349"/>
        <dbReference type="ChEBI" id="CHEBI:59776"/>
        <dbReference type="EC" id="1.2.1.59"/>
    </reaction>
</comment>
<comment type="subunit">
    <text evidence="3 10 12">Homotetramer.</text>
</comment>
<dbReference type="GO" id="GO:0005737">
    <property type="term" value="C:cytoplasm"/>
    <property type="evidence" value="ECO:0007669"/>
    <property type="project" value="UniProtKB-SubCell"/>
</dbReference>
<evidence type="ECO:0000256" key="5">
    <source>
        <dbReference type="ARBA" id="ARBA00023002"/>
    </source>
</evidence>
<gene>
    <name evidence="10" type="primary">gap</name>
    <name evidence="14" type="ORF">H1011_01425</name>
</gene>
<evidence type="ECO:0000256" key="11">
    <source>
        <dbReference type="PIRSR" id="PIRSR000149-1"/>
    </source>
</evidence>
<comment type="catalytic activity">
    <reaction evidence="9 10 12">
        <text>D-glyceraldehyde 3-phosphate + phosphate + NAD(+) = (2R)-3-phospho-glyceroyl phosphate + NADH + H(+)</text>
        <dbReference type="Rhea" id="RHEA:10300"/>
        <dbReference type="ChEBI" id="CHEBI:15378"/>
        <dbReference type="ChEBI" id="CHEBI:43474"/>
        <dbReference type="ChEBI" id="CHEBI:57540"/>
        <dbReference type="ChEBI" id="CHEBI:57604"/>
        <dbReference type="ChEBI" id="CHEBI:57945"/>
        <dbReference type="ChEBI" id="CHEBI:59776"/>
        <dbReference type="EC" id="1.2.1.59"/>
    </reaction>
</comment>
<dbReference type="SUPFAM" id="SSF55347">
    <property type="entry name" value="Glyceraldehyde-3-phosphate dehydrogenase-like, C-terminal domain"/>
    <property type="match status" value="1"/>
</dbReference>